<dbReference type="GeneID" id="19143477"/>
<dbReference type="KEGG" id="bze:COCCADRAFT_106878"/>
<dbReference type="Proteomes" id="UP000053841">
    <property type="component" value="Unassembled WGS sequence"/>
</dbReference>
<name>W6XPN7_COCC2</name>
<keyword evidence="1" id="KW-1133">Transmembrane helix</keyword>
<sequence>QNVPMRSIGHLTVRTTLAVGTLTIVVTVAWNTYPPRRCIVPVSSCTCGFVHFVVVYSTRCESRKFRVRLAWSFFGRRHAAPHLRGLVLERNNLPVEMPTGGLYVYFLCVLASFRLIASSITHDCAGKPYGRLVFFLSNDFLII</sequence>
<dbReference type="RefSeq" id="XP_007716391.1">
    <property type="nucleotide sequence ID" value="XM_007718201.1"/>
</dbReference>
<dbReference type="EMBL" id="KI964755">
    <property type="protein sequence ID" value="EUC29307.1"/>
    <property type="molecule type" value="Genomic_DNA"/>
</dbReference>
<organism evidence="2 3">
    <name type="scientific">Cochliobolus carbonum (strain 26-R-13)</name>
    <name type="common">Maize leaf spot fungus</name>
    <name type="synonym">Bipolaris zeicola</name>
    <dbReference type="NCBI Taxonomy" id="930089"/>
    <lineage>
        <taxon>Eukaryota</taxon>
        <taxon>Fungi</taxon>
        <taxon>Dikarya</taxon>
        <taxon>Ascomycota</taxon>
        <taxon>Pezizomycotina</taxon>
        <taxon>Dothideomycetes</taxon>
        <taxon>Pleosporomycetidae</taxon>
        <taxon>Pleosporales</taxon>
        <taxon>Pleosporineae</taxon>
        <taxon>Pleosporaceae</taxon>
        <taxon>Bipolaris</taxon>
    </lineage>
</organism>
<reference evidence="2 3" key="1">
    <citation type="journal article" date="2013" name="PLoS Genet.">
        <title>Comparative genome structure, secondary metabolite, and effector coding capacity across Cochliobolus pathogens.</title>
        <authorList>
            <person name="Condon B.J."/>
            <person name="Leng Y."/>
            <person name="Wu D."/>
            <person name="Bushley K.E."/>
            <person name="Ohm R.A."/>
            <person name="Otillar R."/>
            <person name="Martin J."/>
            <person name="Schackwitz W."/>
            <person name="Grimwood J."/>
            <person name="MohdZainudin N."/>
            <person name="Xue C."/>
            <person name="Wang R."/>
            <person name="Manning V.A."/>
            <person name="Dhillon B."/>
            <person name="Tu Z.J."/>
            <person name="Steffenson B.J."/>
            <person name="Salamov A."/>
            <person name="Sun H."/>
            <person name="Lowry S."/>
            <person name="LaButti K."/>
            <person name="Han J."/>
            <person name="Copeland A."/>
            <person name="Lindquist E."/>
            <person name="Barry K."/>
            <person name="Schmutz J."/>
            <person name="Baker S.E."/>
            <person name="Ciuffetti L.M."/>
            <person name="Grigoriev I.V."/>
            <person name="Zhong S."/>
            <person name="Turgeon B.G."/>
        </authorList>
    </citation>
    <scope>NUCLEOTIDE SEQUENCE [LARGE SCALE GENOMIC DNA]</scope>
    <source>
        <strain evidence="2 3">26-R-13</strain>
    </source>
</reference>
<keyword evidence="1" id="KW-0472">Membrane</keyword>
<evidence type="ECO:0000313" key="3">
    <source>
        <dbReference type="Proteomes" id="UP000053841"/>
    </source>
</evidence>
<feature type="transmembrane region" description="Helical" evidence="1">
    <location>
        <begin position="12"/>
        <end position="33"/>
    </location>
</feature>
<proteinExistence type="predicted"/>
<feature type="non-terminal residue" evidence="2">
    <location>
        <position position="1"/>
    </location>
</feature>
<evidence type="ECO:0000256" key="1">
    <source>
        <dbReference type="SAM" id="Phobius"/>
    </source>
</evidence>
<keyword evidence="1" id="KW-0812">Transmembrane</keyword>
<feature type="transmembrane region" description="Helical" evidence="1">
    <location>
        <begin position="39"/>
        <end position="58"/>
    </location>
</feature>
<gene>
    <name evidence="2" type="ORF">COCCADRAFT_106878</name>
</gene>
<evidence type="ECO:0000313" key="2">
    <source>
        <dbReference type="EMBL" id="EUC29307.1"/>
    </source>
</evidence>
<keyword evidence="3" id="KW-1185">Reference proteome</keyword>
<accession>W6XPN7</accession>
<dbReference type="HOGENOM" id="CLU_1810711_0_0_1"/>
<protein>
    <submittedName>
        <fullName evidence="2">Uncharacterized protein</fullName>
    </submittedName>
</protein>
<dbReference type="AlphaFoldDB" id="W6XPN7"/>